<proteinExistence type="predicted"/>
<sequence length="221" mass="23467">MARRSVLAVGGAVFVVAGIGVGTGWLWPTSEERTDTVDADVERIRLDLGSGDIDIRVDENAQRTTVRQSVQRLLVEPGETYEVDGSTLELGDCDWFCSVSYEVTVPNRVAVDGEFNSATLAVDGVGDVHVEMNSGDVRGSARGSVDVDGNSGSVELEVADPRKVTADLNSGDVRLTVPDGDYRVLGDSNSGDREIGVTVSPDARRVLDLSTNSGDVVVEPR</sequence>
<gene>
    <name evidence="3" type="ORF">FHS23_000814</name>
</gene>
<keyword evidence="1" id="KW-0812">Transmembrane</keyword>
<protein>
    <recommendedName>
        <fullName evidence="2">DUF4097 domain-containing protein</fullName>
    </recommendedName>
</protein>
<dbReference type="Proteomes" id="UP000550714">
    <property type="component" value="Unassembled WGS sequence"/>
</dbReference>
<evidence type="ECO:0000313" key="3">
    <source>
        <dbReference type="EMBL" id="MBB3049819.1"/>
    </source>
</evidence>
<evidence type="ECO:0000259" key="2">
    <source>
        <dbReference type="Pfam" id="PF13349"/>
    </source>
</evidence>
<comment type="caution">
    <text evidence="3">The sequence shown here is derived from an EMBL/GenBank/DDBJ whole genome shotgun (WGS) entry which is preliminary data.</text>
</comment>
<dbReference type="Pfam" id="PF13349">
    <property type="entry name" value="DUF4097"/>
    <property type="match status" value="1"/>
</dbReference>
<feature type="domain" description="DUF4097" evidence="2">
    <location>
        <begin position="128"/>
        <end position="218"/>
    </location>
</feature>
<evidence type="ECO:0000256" key="1">
    <source>
        <dbReference type="SAM" id="Phobius"/>
    </source>
</evidence>
<accession>A0A839RZ08</accession>
<organism evidence="3 4">
    <name type="scientific">Prauserella isguenensis</name>
    <dbReference type="NCBI Taxonomy" id="1470180"/>
    <lineage>
        <taxon>Bacteria</taxon>
        <taxon>Bacillati</taxon>
        <taxon>Actinomycetota</taxon>
        <taxon>Actinomycetes</taxon>
        <taxon>Pseudonocardiales</taxon>
        <taxon>Pseudonocardiaceae</taxon>
        <taxon>Prauserella</taxon>
    </lineage>
</organism>
<dbReference type="EMBL" id="JACHWU010000001">
    <property type="protein sequence ID" value="MBB3049819.1"/>
    <property type="molecule type" value="Genomic_DNA"/>
</dbReference>
<name>A0A839RZ08_9PSEU</name>
<feature type="transmembrane region" description="Helical" evidence="1">
    <location>
        <begin position="7"/>
        <end position="27"/>
    </location>
</feature>
<keyword evidence="4" id="KW-1185">Reference proteome</keyword>
<dbReference type="AlphaFoldDB" id="A0A839RZ08"/>
<reference evidence="3 4" key="1">
    <citation type="submission" date="2020-08" db="EMBL/GenBank/DDBJ databases">
        <title>Genomic Encyclopedia of Type Strains, Phase III (KMG-III): the genomes of soil and plant-associated and newly described type strains.</title>
        <authorList>
            <person name="Whitman W."/>
        </authorList>
    </citation>
    <scope>NUCLEOTIDE SEQUENCE [LARGE SCALE GENOMIC DNA]</scope>
    <source>
        <strain evidence="3 4">CECT 8577</strain>
    </source>
</reference>
<keyword evidence="1" id="KW-0472">Membrane</keyword>
<evidence type="ECO:0000313" key="4">
    <source>
        <dbReference type="Proteomes" id="UP000550714"/>
    </source>
</evidence>
<dbReference type="RefSeq" id="WP_183647953.1">
    <property type="nucleotide sequence ID" value="NZ_JACHWU010000001.1"/>
</dbReference>
<dbReference type="InterPro" id="IPR025164">
    <property type="entry name" value="Toastrack_DUF4097"/>
</dbReference>
<keyword evidence="1" id="KW-1133">Transmembrane helix</keyword>